<feature type="region of interest" description="Disordered" evidence="1">
    <location>
        <begin position="25"/>
        <end position="45"/>
    </location>
</feature>
<dbReference type="EMBL" id="FZOU01000005">
    <property type="protein sequence ID" value="SNT19073.1"/>
    <property type="molecule type" value="Genomic_DNA"/>
</dbReference>
<evidence type="ECO:0000256" key="1">
    <source>
        <dbReference type="SAM" id="MobiDB-lite"/>
    </source>
</evidence>
<evidence type="ECO:0000313" key="2">
    <source>
        <dbReference type="EMBL" id="SNT19073.1"/>
    </source>
</evidence>
<name>A0A239KN75_9BACT</name>
<accession>A0A239KN75</accession>
<organism evidence="2 3">
    <name type="scientific">Granulicella rosea</name>
    <dbReference type="NCBI Taxonomy" id="474952"/>
    <lineage>
        <taxon>Bacteria</taxon>
        <taxon>Pseudomonadati</taxon>
        <taxon>Acidobacteriota</taxon>
        <taxon>Terriglobia</taxon>
        <taxon>Terriglobales</taxon>
        <taxon>Acidobacteriaceae</taxon>
        <taxon>Granulicella</taxon>
    </lineage>
</organism>
<keyword evidence="3" id="KW-1185">Reference proteome</keyword>
<evidence type="ECO:0000313" key="3">
    <source>
        <dbReference type="Proteomes" id="UP000198356"/>
    </source>
</evidence>
<feature type="region of interest" description="Disordered" evidence="1">
    <location>
        <begin position="195"/>
        <end position="303"/>
    </location>
</feature>
<feature type="compositionally biased region" description="Polar residues" evidence="1">
    <location>
        <begin position="265"/>
        <end position="281"/>
    </location>
</feature>
<feature type="compositionally biased region" description="Polar residues" evidence="1">
    <location>
        <begin position="287"/>
        <end position="297"/>
    </location>
</feature>
<gene>
    <name evidence="2" type="ORF">SAMN05421770_10552</name>
</gene>
<dbReference type="AlphaFoldDB" id="A0A239KN75"/>
<protein>
    <submittedName>
        <fullName evidence="2">Uncharacterized protein</fullName>
    </submittedName>
</protein>
<proteinExistence type="predicted"/>
<dbReference type="Proteomes" id="UP000198356">
    <property type="component" value="Unassembled WGS sequence"/>
</dbReference>
<feature type="region of interest" description="Disordered" evidence="1">
    <location>
        <begin position="96"/>
        <end position="116"/>
    </location>
</feature>
<feature type="compositionally biased region" description="Polar residues" evidence="1">
    <location>
        <begin position="244"/>
        <end position="257"/>
    </location>
</feature>
<reference evidence="2 3" key="1">
    <citation type="submission" date="2017-06" db="EMBL/GenBank/DDBJ databases">
        <authorList>
            <person name="Kim H.J."/>
            <person name="Triplett B.A."/>
        </authorList>
    </citation>
    <scope>NUCLEOTIDE SEQUENCE [LARGE SCALE GENOMIC DNA]</scope>
    <source>
        <strain evidence="2 3">DSM 18704</strain>
    </source>
</reference>
<sequence>MLPRRPSGLRPCRLRRCPPLLRSCLAHPAAPGTRGPPSPLVAPPCGGTPGLAPPGVCAPPQCAAPVGVGAPRASARCRSPRSRTAPLVAARVGAGVAPGFRSTPSPAPATPKSQQKERCPLFNGHHVDTALILVKPISVRLVEDEDHALDHTEPSLESAIPASSEVSNEVSTMYQKGNTYYADWRDRKGVRKRKAFTDENQAQAYEDHQKGVARPKTRREGLQSPKPSPASRTANARVTPPTSPTCLSGSPANSRQKASGRPKRTSSIAGSTGTPAPSRATTKPLPQRQSSVTSSSRGVPKKS</sequence>